<dbReference type="GO" id="GO:0008168">
    <property type="term" value="F:methyltransferase activity"/>
    <property type="evidence" value="ECO:0007669"/>
    <property type="project" value="UniProtKB-KW"/>
</dbReference>
<accession>A0A1H1SYU8</accession>
<keyword evidence="3" id="KW-1185">Reference proteome</keyword>
<proteinExistence type="predicted"/>
<gene>
    <name evidence="2" type="ORF">SAMN05216490_1325</name>
</gene>
<evidence type="ECO:0000313" key="2">
    <source>
        <dbReference type="EMBL" id="SDS53162.1"/>
    </source>
</evidence>
<dbReference type="AlphaFoldDB" id="A0A1H1SYU8"/>
<reference evidence="2 3" key="1">
    <citation type="submission" date="2016-10" db="EMBL/GenBank/DDBJ databases">
        <authorList>
            <person name="de Groot N.N."/>
        </authorList>
    </citation>
    <scope>NUCLEOTIDE SEQUENCE [LARGE SCALE GENOMIC DNA]</scope>
    <source>
        <strain evidence="2 3">MP1X4</strain>
    </source>
</reference>
<dbReference type="GO" id="GO:0032259">
    <property type="term" value="P:methylation"/>
    <property type="evidence" value="ECO:0007669"/>
    <property type="project" value="UniProtKB-KW"/>
</dbReference>
<evidence type="ECO:0000313" key="3">
    <source>
        <dbReference type="Proteomes" id="UP000199679"/>
    </source>
</evidence>
<dbReference type="STRING" id="652787.SAMN05216490_1325"/>
<dbReference type="InterPro" id="IPR029063">
    <property type="entry name" value="SAM-dependent_MTases_sf"/>
</dbReference>
<dbReference type="Proteomes" id="UP000199679">
    <property type="component" value="Chromosome I"/>
</dbReference>
<dbReference type="Gene3D" id="3.40.50.150">
    <property type="entry name" value="Vaccinia Virus protein VP39"/>
    <property type="match status" value="1"/>
</dbReference>
<dbReference type="EMBL" id="LT629740">
    <property type="protein sequence ID" value="SDS53162.1"/>
    <property type="molecule type" value="Genomic_DNA"/>
</dbReference>
<dbReference type="Pfam" id="PF08242">
    <property type="entry name" value="Methyltransf_12"/>
    <property type="match status" value="1"/>
</dbReference>
<feature type="domain" description="Methyltransferase type 12" evidence="1">
    <location>
        <begin position="23"/>
        <end position="100"/>
    </location>
</feature>
<sequence>MSDEDAISLIGKAVSGHEPQVWVDLGCGSGTFTKALNSLLPVGSHIIAVDREKQQLNLPNVDFLRANFERDDLKLSGLDGILMANAIHYVAEKAALIRKLEPMFTGSPRFIMIEYDTDRANPWVPFPIPFKHLQTLFGALGYHKIVKISERPSTYRSGNMYCTLIEK</sequence>
<organism evidence="2 3">
    <name type="scientific">Mucilaginibacter mallensis</name>
    <dbReference type="NCBI Taxonomy" id="652787"/>
    <lineage>
        <taxon>Bacteria</taxon>
        <taxon>Pseudomonadati</taxon>
        <taxon>Bacteroidota</taxon>
        <taxon>Sphingobacteriia</taxon>
        <taxon>Sphingobacteriales</taxon>
        <taxon>Sphingobacteriaceae</taxon>
        <taxon>Mucilaginibacter</taxon>
    </lineage>
</organism>
<dbReference type="CDD" id="cd02440">
    <property type="entry name" value="AdoMet_MTases"/>
    <property type="match status" value="1"/>
</dbReference>
<keyword evidence="2" id="KW-0489">Methyltransferase</keyword>
<protein>
    <submittedName>
        <fullName evidence="2">Methyltransferase domain-containing protein</fullName>
    </submittedName>
</protein>
<name>A0A1H1SYU8_MUCMA</name>
<keyword evidence="2" id="KW-0808">Transferase</keyword>
<dbReference type="SUPFAM" id="SSF53335">
    <property type="entry name" value="S-adenosyl-L-methionine-dependent methyltransferases"/>
    <property type="match status" value="1"/>
</dbReference>
<dbReference type="RefSeq" id="WP_197684574.1">
    <property type="nucleotide sequence ID" value="NZ_LT629740.1"/>
</dbReference>
<dbReference type="InterPro" id="IPR013217">
    <property type="entry name" value="Methyltransf_12"/>
</dbReference>
<evidence type="ECO:0000259" key="1">
    <source>
        <dbReference type="Pfam" id="PF08242"/>
    </source>
</evidence>